<proteinExistence type="predicted"/>
<dbReference type="AlphaFoldDB" id="A0A2Z3LES0"/>
<dbReference type="EMBL" id="CP029619">
    <property type="protein sequence ID" value="AWN82186.1"/>
    <property type="molecule type" value="Genomic_DNA"/>
</dbReference>
<keyword evidence="2" id="KW-1185">Reference proteome</keyword>
<accession>A0A2Z3LES0</accession>
<organism evidence="1 2">
    <name type="scientific">Candidatus Cardinium hertigii</name>
    <dbReference type="NCBI Taxonomy" id="247481"/>
    <lineage>
        <taxon>Bacteria</taxon>
        <taxon>Pseudomonadati</taxon>
        <taxon>Bacteroidota</taxon>
        <taxon>Cytophagia</taxon>
        <taxon>Cytophagales</taxon>
        <taxon>Amoebophilaceae</taxon>
        <taxon>Candidatus Cardinium</taxon>
    </lineage>
</organism>
<evidence type="ECO:0000313" key="1">
    <source>
        <dbReference type="EMBL" id="AWN82186.1"/>
    </source>
</evidence>
<reference evidence="1 2" key="1">
    <citation type="submission" date="2018-05" db="EMBL/GenBank/DDBJ databases">
        <title>Candidatus Cardinium hertigii Genome Assembly.</title>
        <authorList>
            <person name="Showmaker K.C."/>
            <person name="Walden K.O."/>
            <person name="Fields C.J."/>
            <person name="Lambert K.N."/>
            <person name="Hudson M.E."/>
        </authorList>
    </citation>
    <scope>NUCLEOTIDE SEQUENCE [LARGE SCALE GENOMIC DNA]</scope>
    <source>
        <strain evidence="2">cHgTN10</strain>
    </source>
</reference>
<gene>
    <name evidence="1" type="ORF">DK880_00887</name>
</gene>
<sequence length="49" mass="5981">MIRESIVAKKYNKVGKERCFQLIKDYRERFNSATYFTVKMRNFSKLLTQ</sequence>
<dbReference type="KEGG" id="cher:DK880_00887"/>
<name>A0A2Z3LES0_9BACT</name>
<evidence type="ECO:0000313" key="2">
    <source>
        <dbReference type="Proteomes" id="UP000245872"/>
    </source>
</evidence>
<evidence type="ECO:0008006" key="3">
    <source>
        <dbReference type="Google" id="ProtNLM"/>
    </source>
</evidence>
<dbReference type="Proteomes" id="UP000245872">
    <property type="component" value="Chromosome"/>
</dbReference>
<protein>
    <recommendedName>
        <fullName evidence="3">Transposase</fullName>
    </recommendedName>
</protein>